<dbReference type="Proteomes" id="UP000001733">
    <property type="component" value="Chromosome"/>
</dbReference>
<reference evidence="1 2" key="1">
    <citation type="journal article" date="2014" name="Genome Announc.">
        <title>Complete Genome Sequence of the Extreme Thermophile Dictyoglomus thermophilum H-6-12.</title>
        <authorList>
            <person name="Coil D.A."/>
            <person name="Badger J.H."/>
            <person name="Forberger H.C."/>
            <person name="Riggs F."/>
            <person name="Madupu R."/>
            <person name="Fedorova N."/>
            <person name="Ward N."/>
            <person name="Robb F.T."/>
            <person name="Eisen J.A."/>
        </authorList>
    </citation>
    <scope>NUCLEOTIDE SEQUENCE [LARGE SCALE GENOMIC DNA]</scope>
    <source>
        <strain evidence="2">ATCC 35947 / DSM 3960 / H-6-12</strain>
    </source>
</reference>
<dbReference type="PaxDb" id="309799-DICTH_1912"/>
<dbReference type="STRING" id="309799.DICTH_1912"/>
<evidence type="ECO:0000313" key="2">
    <source>
        <dbReference type="Proteomes" id="UP000001733"/>
    </source>
</evidence>
<proteinExistence type="predicted"/>
<dbReference type="KEGG" id="dth:DICTH_1912"/>
<gene>
    <name evidence="1" type="ordered locus">DICTH_1912</name>
</gene>
<dbReference type="RefSeq" id="WP_012547591.1">
    <property type="nucleotide sequence ID" value="NC_011297.1"/>
</dbReference>
<dbReference type="AlphaFoldDB" id="B5YBV2"/>
<protein>
    <submittedName>
        <fullName evidence="1">Uncharacterized protein</fullName>
    </submittedName>
</protein>
<accession>B5YBV2</accession>
<name>B5YBV2_DICT6</name>
<organism evidence="1 2">
    <name type="scientific">Dictyoglomus thermophilum (strain ATCC 35947 / DSM 3960 / H-6-12)</name>
    <dbReference type="NCBI Taxonomy" id="309799"/>
    <lineage>
        <taxon>Bacteria</taxon>
        <taxon>Pseudomonadati</taxon>
        <taxon>Dictyoglomota</taxon>
        <taxon>Dictyoglomia</taxon>
        <taxon>Dictyoglomales</taxon>
        <taxon>Dictyoglomaceae</taxon>
        <taxon>Dictyoglomus</taxon>
    </lineage>
</organism>
<dbReference type="EMBL" id="CP001146">
    <property type="protein sequence ID" value="ACI18959.1"/>
    <property type="molecule type" value="Genomic_DNA"/>
</dbReference>
<keyword evidence="2" id="KW-1185">Reference proteome</keyword>
<evidence type="ECO:0000313" key="1">
    <source>
        <dbReference type="EMBL" id="ACI18959.1"/>
    </source>
</evidence>
<dbReference type="HOGENOM" id="CLU_914413_0_0_0"/>
<sequence length="308" mass="35940">MKEFMYLLERVKPEFENLPAALLNAERFIKKLRAEKATGVIIYNSEKVRGAIFVFEGKAFFAKVENEKVLEGIEAVDFIMRQIQQGYGKITYYPTDVVLILVLSAIYVGTPLYVDLDANTIIPTKFFTALQNREFSGVVLYRSAEDVKFWIFKKGKPTNPPPVVLPPYGFISVYALDTIEVKDYLELWEKEARRKIIEFSEKLLSAIARTLVEKWGQNTTELMLLPLESYQGPVNIKFDKKTWSCKIESNEELYFLAKEIERLYARLLRAIREREEIVAENVELYAFNLMQEENVLWPPTEENIFRRD</sequence>